<proteinExistence type="predicted"/>
<dbReference type="AlphaFoldDB" id="A0A0B5DVX2"/>
<keyword evidence="1" id="KW-1133">Transmembrane helix</keyword>
<dbReference type="SUPFAM" id="SSF55785">
    <property type="entry name" value="PYP-like sensor domain (PAS domain)"/>
    <property type="match status" value="1"/>
</dbReference>
<dbReference type="RefSeq" id="WP_043868070.1">
    <property type="nucleotide sequence ID" value="NZ_CP004393.1"/>
</dbReference>
<name>A0A0B5DVX2_9RHOB</name>
<dbReference type="Pfam" id="PF12860">
    <property type="entry name" value="PAS_7"/>
    <property type="match status" value="1"/>
</dbReference>
<dbReference type="HOGENOM" id="CLU_039930_0_0_5"/>
<reference evidence="2 3" key="1">
    <citation type="journal article" date="2014" name="Int. J. Syst. Evol. Microbiol.">
        <title>Celeribacter indicus sp. nov., a polycyclic aromatic hydrocarbon-degrading bacterium from deep-sea sediment and reclassification of Huaishuia halophila as Celeribacter halophilus comb. nov.</title>
        <authorList>
            <person name="Lai Q."/>
            <person name="Cao J."/>
            <person name="Yuan J."/>
            <person name="Li F."/>
            <person name="Shao Z."/>
        </authorList>
    </citation>
    <scope>NUCLEOTIDE SEQUENCE [LARGE SCALE GENOMIC DNA]</scope>
    <source>
        <strain evidence="2">P73</strain>
    </source>
</reference>
<gene>
    <name evidence="2" type="ORF">P73_0191</name>
</gene>
<sequence>MTTDLLSNLVSLALGSLCVAFIALYVFAWLASHRERRKRISIDAEPEEVIFLFDDETIVNATPAARRLLETATATGSDWSRFLCVLLPRFPDLRSEMFELAERGEMLLEARDGKAALKCEWRQGLARLALLDRSAATDRVEFDRHALTAMEQELDTLREIGLHLPSLVWRETPEGTICWANAAYLSLADETVCEEETASWPPATLFDTALLGGAAEGEARRLSVPSPDGTLRWFEVHRFEIGGDHLFAASSVDRTVRAEEALREFTQTLTKTFAHLTIGLAIFDRDRRLALFNPALTDLTSLPPDFLIARPTLIAFLDRLRDRRMMPEPKDYKSWREAMAALETAAQDGTYEELWSLPGGVTYRVSGRPHPDGAIAFLFEDISAEMSLTRRFRAQIETGQAALDSLKEAIAVFSNEGTLVFSNLSYTTLWGLEKTEGLADTSITEATRLWHSKCAPSPMWGDIRDFVGRMGERNEWTGATRLWDGRRLTCRFVPLPSGQTLVGFSPEARTTPLRPPLGPQAESRFLEI</sequence>
<keyword evidence="1" id="KW-0472">Membrane</keyword>
<dbReference type="KEGG" id="cid:P73_0191"/>
<dbReference type="EMBL" id="CP004393">
    <property type="protein sequence ID" value="AJE44906.1"/>
    <property type="molecule type" value="Genomic_DNA"/>
</dbReference>
<dbReference type="STRING" id="1208324.P73_0191"/>
<dbReference type="InterPro" id="IPR035965">
    <property type="entry name" value="PAS-like_dom_sf"/>
</dbReference>
<protein>
    <submittedName>
        <fullName evidence="2">PAS domain-containing protein</fullName>
    </submittedName>
</protein>
<feature type="transmembrane region" description="Helical" evidence="1">
    <location>
        <begin position="12"/>
        <end position="31"/>
    </location>
</feature>
<organism evidence="2 3">
    <name type="scientific">Celeribacter indicus</name>
    <dbReference type="NCBI Taxonomy" id="1208324"/>
    <lineage>
        <taxon>Bacteria</taxon>
        <taxon>Pseudomonadati</taxon>
        <taxon>Pseudomonadota</taxon>
        <taxon>Alphaproteobacteria</taxon>
        <taxon>Rhodobacterales</taxon>
        <taxon>Roseobacteraceae</taxon>
        <taxon>Celeribacter</taxon>
    </lineage>
</organism>
<dbReference type="Proteomes" id="UP000031521">
    <property type="component" value="Chromosome"/>
</dbReference>
<evidence type="ECO:0000313" key="2">
    <source>
        <dbReference type="EMBL" id="AJE44906.1"/>
    </source>
</evidence>
<evidence type="ECO:0000256" key="1">
    <source>
        <dbReference type="SAM" id="Phobius"/>
    </source>
</evidence>
<dbReference type="OrthoDB" id="9797304at2"/>
<keyword evidence="3" id="KW-1185">Reference proteome</keyword>
<evidence type="ECO:0000313" key="3">
    <source>
        <dbReference type="Proteomes" id="UP000031521"/>
    </source>
</evidence>
<dbReference type="Gene3D" id="3.30.450.20">
    <property type="entry name" value="PAS domain"/>
    <property type="match status" value="1"/>
</dbReference>
<accession>A0A0B5DVX2</accession>
<keyword evidence="1" id="KW-0812">Transmembrane</keyword>